<dbReference type="Pfam" id="PF10512">
    <property type="entry name" value="Borealin"/>
    <property type="match status" value="1"/>
</dbReference>
<feature type="compositionally biased region" description="Polar residues" evidence="10">
    <location>
        <begin position="211"/>
        <end position="222"/>
    </location>
</feature>
<keyword evidence="6" id="KW-0498">Mitosis</keyword>
<evidence type="ECO:0000256" key="1">
    <source>
        <dbReference type="ARBA" id="ARBA00004123"/>
    </source>
</evidence>
<feature type="compositionally biased region" description="Basic residues" evidence="10">
    <location>
        <begin position="1"/>
        <end position="14"/>
    </location>
</feature>
<dbReference type="InterPro" id="IPR018867">
    <property type="entry name" value="Cell_div_borealin"/>
</dbReference>
<dbReference type="GO" id="GO:0051301">
    <property type="term" value="P:cell division"/>
    <property type="evidence" value="ECO:0007669"/>
    <property type="project" value="UniProtKB-KW"/>
</dbReference>
<comment type="subcellular location">
    <subcellularLocation>
        <location evidence="2">Chromosome</location>
        <location evidence="2">Centromere</location>
    </subcellularLocation>
    <subcellularLocation>
        <location evidence="1">Nucleus</location>
    </subcellularLocation>
</comment>
<organism evidence="12">
    <name type="scientific">Dendroctonus ponderosae</name>
    <name type="common">Mountain pine beetle</name>
    <dbReference type="NCBI Taxonomy" id="77166"/>
    <lineage>
        <taxon>Eukaryota</taxon>
        <taxon>Metazoa</taxon>
        <taxon>Ecdysozoa</taxon>
        <taxon>Arthropoda</taxon>
        <taxon>Hexapoda</taxon>
        <taxon>Insecta</taxon>
        <taxon>Pterygota</taxon>
        <taxon>Neoptera</taxon>
        <taxon>Endopterygota</taxon>
        <taxon>Coleoptera</taxon>
        <taxon>Polyphaga</taxon>
        <taxon>Cucujiformia</taxon>
        <taxon>Curculionidae</taxon>
        <taxon>Scolytinae</taxon>
        <taxon>Dendroctonus</taxon>
    </lineage>
</organism>
<keyword evidence="7" id="KW-0539">Nucleus</keyword>
<dbReference type="OMA" id="IKCEITT"/>
<protein>
    <recommendedName>
        <fullName evidence="11">Borealin C-terminal domain-containing protein</fullName>
    </recommendedName>
</protein>
<evidence type="ECO:0000256" key="5">
    <source>
        <dbReference type="ARBA" id="ARBA00022618"/>
    </source>
</evidence>
<name>N6U9L8_DENPD</name>
<evidence type="ECO:0000256" key="9">
    <source>
        <dbReference type="ARBA" id="ARBA00023328"/>
    </source>
</evidence>
<dbReference type="GO" id="GO:0051233">
    <property type="term" value="C:spindle midzone"/>
    <property type="evidence" value="ECO:0007669"/>
    <property type="project" value="TreeGrafter"/>
</dbReference>
<dbReference type="EMBL" id="KB740914">
    <property type="protein sequence ID" value="ENN78385.1"/>
    <property type="molecule type" value="Genomic_DNA"/>
</dbReference>
<feature type="region of interest" description="Disordered" evidence="10">
    <location>
        <begin position="103"/>
        <end position="239"/>
    </location>
</feature>
<keyword evidence="14" id="KW-1185">Reference proteome</keyword>
<dbReference type="EnsemblMetazoa" id="XM_019902296.1">
    <property type="protein sequence ID" value="XP_019757855.1"/>
    <property type="gene ID" value="LOC109536187"/>
</dbReference>
<dbReference type="KEGG" id="dpa:109536187"/>
<dbReference type="GO" id="GO:0000070">
    <property type="term" value="P:mitotic sister chromatid segregation"/>
    <property type="evidence" value="ECO:0007669"/>
    <property type="project" value="TreeGrafter"/>
</dbReference>
<proteinExistence type="inferred from homology"/>
<evidence type="ECO:0000256" key="6">
    <source>
        <dbReference type="ARBA" id="ARBA00022776"/>
    </source>
</evidence>
<keyword evidence="9" id="KW-0137">Centromere</keyword>
<evidence type="ECO:0000256" key="8">
    <source>
        <dbReference type="ARBA" id="ARBA00023306"/>
    </source>
</evidence>
<keyword evidence="5" id="KW-0132">Cell division</keyword>
<dbReference type="PANTHER" id="PTHR16040:SF7">
    <property type="entry name" value="AUSTRALIN, ISOFORM A-RELATED"/>
    <property type="match status" value="1"/>
</dbReference>
<feature type="compositionally biased region" description="Polar residues" evidence="10">
    <location>
        <begin position="160"/>
        <end position="170"/>
    </location>
</feature>
<reference evidence="12 14" key="1">
    <citation type="journal article" date="2013" name="Genome Biol.">
        <title>Draft genome of the mountain pine beetle, Dendroctonus ponderosae Hopkins, a major forest pest.</title>
        <authorList>
            <person name="Keeling C.I."/>
            <person name="Yuen M.M."/>
            <person name="Liao N.Y."/>
            <person name="Docking T.R."/>
            <person name="Chan S.K."/>
            <person name="Taylor G.A."/>
            <person name="Palmquist D.L."/>
            <person name="Jackman S.D."/>
            <person name="Nguyen A."/>
            <person name="Li M."/>
            <person name="Henderson H."/>
            <person name="Janes J.K."/>
            <person name="Zhao Y."/>
            <person name="Pandoh P."/>
            <person name="Moore R."/>
            <person name="Sperling F.A."/>
            <person name="Huber D.P."/>
            <person name="Birol I."/>
            <person name="Jones S.J."/>
            <person name="Bohlmann J."/>
        </authorList>
    </citation>
    <scope>NUCLEOTIDE SEQUENCE</scope>
</reference>
<dbReference type="HOGENOM" id="CLU_850637_0_0_1"/>
<evidence type="ECO:0000256" key="3">
    <source>
        <dbReference type="ARBA" id="ARBA00009914"/>
    </source>
</evidence>
<accession>N6U9L8</accession>
<dbReference type="OrthoDB" id="6360905at2759"/>
<keyword evidence="4" id="KW-0158">Chromosome</keyword>
<keyword evidence="8" id="KW-0131">Cell cycle</keyword>
<comment type="similarity">
    <text evidence="3">Belongs to the borealin family.</text>
</comment>
<feature type="domain" description="Borealin C-terminal" evidence="11">
    <location>
        <begin position="208"/>
        <end position="323"/>
    </location>
</feature>
<dbReference type="GO" id="GO:0032133">
    <property type="term" value="C:chromosome passenger complex"/>
    <property type="evidence" value="ECO:0007669"/>
    <property type="project" value="TreeGrafter"/>
</dbReference>
<evidence type="ECO:0000313" key="13">
    <source>
        <dbReference type="EnsemblMetazoa" id="XP_019757855.1"/>
    </source>
</evidence>
<evidence type="ECO:0000256" key="2">
    <source>
        <dbReference type="ARBA" id="ARBA00004584"/>
    </source>
</evidence>
<feature type="compositionally biased region" description="Polar residues" evidence="10">
    <location>
        <begin position="103"/>
        <end position="115"/>
    </location>
</feature>
<reference evidence="13" key="2">
    <citation type="submission" date="2024-08" db="UniProtKB">
        <authorList>
            <consortium name="EnsemblMetazoa"/>
        </authorList>
    </citation>
    <scope>IDENTIFICATION</scope>
</reference>
<feature type="non-terminal residue" evidence="12">
    <location>
        <position position="1"/>
    </location>
</feature>
<evidence type="ECO:0000313" key="14">
    <source>
        <dbReference type="Proteomes" id="UP000019118"/>
    </source>
</evidence>
<feature type="region of interest" description="Disordered" evidence="10">
    <location>
        <begin position="1"/>
        <end position="20"/>
    </location>
</feature>
<gene>
    <name evidence="12" type="ORF">YQE_05186</name>
</gene>
<dbReference type="GO" id="GO:0005634">
    <property type="term" value="C:nucleus"/>
    <property type="evidence" value="ECO:0007669"/>
    <property type="project" value="UniProtKB-SubCell"/>
</dbReference>
<evidence type="ECO:0000256" key="7">
    <source>
        <dbReference type="ARBA" id="ARBA00023242"/>
    </source>
</evidence>
<evidence type="ECO:0000256" key="4">
    <source>
        <dbReference type="ARBA" id="ARBA00022454"/>
    </source>
</evidence>
<evidence type="ECO:0000313" key="12">
    <source>
        <dbReference type="EMBL" id="ENN78385.1"/>
    </source>
</evidence>
<feature type="compositionally biased region" description="Low complexity" evidence="10">
    <location>
        <begin position="135"/>
        <end position="159"/>
    </location>
</feature>
<dbReference type="InterPro" id="IPR046466">
    <property type="entry name" value="Borealin_C"/>
</dbReference>
<dbReference type="PANTHER" id="PTHR16040">
    <property type="entry name" value="AUSTRALIN, ISOFORM A-RELATED"/>
    <property type="match status" value="1"/>
</dbReference>
<sequence>MPRTKKAASKQKNTRKTDQDPRIELGLKIINDAEESRLGQLQADRKNDLDTIKCEITTCMLSVPRGLLDLTLGEISRGEFPVDKTWNSRIVLGNSTLANASNTLHSTQSTIQKTGSRLKKTASHLSTENDDEGYTTAESTRGTTSGSSKRSRSQTASKSNLHQLASQTLVKRSRRSRSVDKINSTEFSSGSTRQSRSRTKEHAGVSRSHSRTTSKISLTTPLNRKPTGGTGTITPKCNKNTPLLFMRRPKVGEMAWSNQGSPLLVYGATAQDRIANINIPIGDDVLSLMPTRGAMRPSEIPQIEGDTKKQLETLRDNLIKVCDSIRK</sequence>
<evidence type="ECO:0000259" key="11">
    <source>
        <dbReference type="Pfam" id="PF10512"/>
    </source>
</evidence>
<dbReference type="Proteomes" id="UP000019118">
    <property type="component" value="Unassembled WGS sequence"/>
</dbReference>
<evidence type="ECO:0000256" key="10">
    <source>
        <dbReference type="SAM" id="MobiDB-lite"/>
    </source>
</evidence>
<dbReference type="GO" id="GO:0000775">
    <property type="term" value="C:chromosome, centromeric region"/>
    <property type="evidence" value="ECO:0007669"/>
    <property type="project" value="UniProtKB-SubCell"/>
</dbReference>
<dbReference type="AlphaFoldDB" id="N6U9L8"/>